<dbReference type="SUPFAM" id="SSF57850">
    <property type="entry name" value="RING/U-box"/>
    <property type="match status" value="1"/>
</dbReference>
<comment type="caution">
    <text evidence="7">The sequence shown here is derived from an EMBL/GenBank/DDBJ whole genome shotgun (WGS) entry which is preliminary data.</text>
</comment>
<evidence type="ECO:0000313" key="8">
    <source>
        <dbReference type="Proteomes" id="UP001431209"/>
    </source>
</evidence>
<evidence type="ECO:0000256" key="1">
    <source>
        <dbReference type="ARBA" id="ARBA00022723"/>
    </source>
</evidence>
<proteinExistence type="predicted"/>
<dbReference type="Pfam" id="PF13639">
    <property type="entry name" value="zf-RING_2"/>
    <property type="match status" value="1"/>
</dbReference>
<evidence type="ECO:0000256" key="4">
    <source>
        <dbReference type="PROSITE-ProRule" id="PRU00175"/>
    </source>
</evidence>
<keyword evidence="8" id="KW-1185">Reference proteome</keyword>
<protein>
    <submittedName>
        <fullName evidence="7">E3 ubiquitin-protein ligase</fullName>
    </submittedName>
</protein>
<dbReference type="GO" id="GO:0005737">
    <property type="term" value="C:cytoplasm"/>
    <property type="evidence" value="ECO:0007669"/>
    <property type="project" value="TreeGrafter"/>
</dbReference>
<evidence type="ECO:0000259" key="6">
    <source>
        <dbReference type="PROSITE" id="PS50089"/>
    </source>
</evidence>
<organism evidence="7 8">
    <name type="scientific">Acrasis kona</name>
    <dbReference type="NCBI Taxonomy" id="1008807"/>
    <lineage>
        <taxon>Eukaryota</taxon>
        <taxon>Discoba</taxon>
        <taxon>Heterolobosea</taxon>
        <taxon>Tetramitia</taxon>
        <taxon>Eutetramitia</taxon>
        <taxon>Acrasidae</taxon>
        <taxon>Acrasis</taxon>
    </lineage>
</organism>
<dbReference type="InterPro" id="IPR001841">
    <property type="entry name" value="Znf_RING"/>
</dbReference>
<keyword evidence="1" id="KW-0479">Metal-binding</keyword>
<keyword evidence="3" id="KW-0862">Zinc</keyword>
<dbReference type="PANTHER" id="PTHR15710">
    <property type="entry name" value="E3 UBIQUITIN-PROTEIN LIGASE PRAJA"/>
    <property type="match status" value="1"/>
</dbReference>
<feature type="region of interest" description="Disordered" evidence="5">
    <location>
        <begin position="354"/>
        <end position="379"/>
    </location>
</feature>
<dbReference type="AlphaFoldDB" id="A0AAW2Z188"/>
<accession>A0AAW2Z188</accession>
<dbReference type="InterPro" id="IPR013083">
    <property type="entry name" value="Znf_RING/FYVE/PHD"/>
</dbReference>
<evidence type="ECO:0000256" key="3">
    <source>
        <dbReference type="ARBA" id="ARBA00022833"/>
    </source>
</evidence>
<dbReference type="SMART" id="SM00184">
    <property type="entry name" value="RING"/>
    <property type="match status" value="1"/>
</dbReference>
<dbReference type="PANTHER" id="PTHR15710:SF243">
    <property type="entry name" value="E3 UBIQUITIN-PROTEIN LIGASE PRAJA-2 ISOFORM X1"/>
    <property type="match status" value="1"/>
</dbReference>
<reference evidence="7 8" key="1">
    <citation type="submission" date="2024-03" db="EMBL/GenBank/DDBJ databases">
        <title>The Acrasis kona genome and developmental transcriptomes reveal deep origins of eukaryotic multicellular pathways.</title>
        <authorList>
            <person name="Sheikh S."/>
            <person name="Fu C.-J."/>
            <person name="Brown M.W."/>
            <person name="Baldauf S.L."/>
        </authorList>
    </citation>
    <scope>NUCLEOTIDE SEQUENCE [LARGE SCALE GENOMIC DNA]</scope>
    <source>
        <strain evidence="7 8">ATCC MYA-3509</strain>
    </source>
</reference>
<keyword evidence="2 4" id="KW-0863">Zinc-finger</keyword>
<gene>
    <name evidence="7" type="ORF">AKO1_014530</name>
</gene>
<dbReference type="GO" id="GO:0008270">
    <property type="term" value="F:zinc ion binding"/>
    <property type="evidence" value="ECO:0007669"/>
    <property type="project" value="UniProtKB-KW"/>
</dbReference>
<evidence type="ECO:0000256" key="2">
    <source>
        <dbReference type="ARBA" id="ARBA00022771"/>
    </source>
</evidence>
<sequence>MQQGILQMIFDPQSTDNETPNTNQTSPNNTRSNNDNLSVDGLIRGHGPAVAAFLQNLVMRQEQSEQAPRTVQEEPINVQNEGQVPNEEPTSNHNHAYYFLSGLPVITGNSILDQLIVLSNGPRFTEVAMGNIIITSGQDQQPTMEDVLAAAFESAQSTRSNPTDRNVVDNLPIISMTKDRLDYKHLINKDDSPQTCNVCIEDYESCEGDLVQLPCEHVFHKDCIIPWITEHNTCPTCRYELPHAESVAEAKRVERMEQRFTKEGLIVMNIAYQDNKMFDKIDSIRTSAEECDDTSSIINDLDTLSTTLKTSLTDLEIIQNIEKDSIKRLVKYEMIKIDFLQQKIDQIKNQLTSEAVGDKRERPESFSGAEPPNKIMRTE</sequence>
<dbReference type="GO" id="GO:0061630">
    <property type="term" value="F:ubiquitin protein ligase activity"/>
    <property type="evidence" value="ECO:0007669"/>
    <property type="project" value="TreeGrafter"/>
</dbReference>
<dbReference type="CDD" id="cd16454">
    <property type="entry name" value="RING-H2_PA-TM-RING"/>
    <property type="match status" value="1"/>
</dbReference>
<dbReference type="PROSITE" id="PS50089">
    <property type="entry name" value="ZF_RING_2"/>
    <property type="match status" value="1"/>
</dbReference>
<feature type="region of interest" description="Disordered" evidence="5">
    <location>
        <begin position="1"/>
        <end position="42"/>
    </location>
</feature>
<feature type="compositionally biased region" description="Low complexity" evidence="5">
    <location>
        <begin position="17"/>
        <end position="34"/>
    </location>
</feature>
<feature type="domain" description="RING-type" evidence="6">
    <location>
        <begin position="196"/>
        <end position="238"/>
    </location>
</feature>
<name>A0AAW2Z188_9EUKA</name>
<dbReference type="Proteomes" id="UP001431209">
    <property type="component" value="Unassembled WGS sequence"/>
</dbReference>
<dbReference type="EMBL" id="JAOPGA020000966">
    <property type="protein sequence ID" value="KAL0483558.1"/>
    <property type="molecule type" value="Genomic_DNA"/>
</dbReference>
<dbReference type="Gene3D" id="3.30.40.10">
    <property type="entry name" value="Zinc/RING finger domain, C3HC4 (zinc finger)"/>
    <property type="match status" value="1"/>
</dbReference>
<evidence type="ECO:0000313" key="7">
    <source>
        <dbReference type="EMBL" id="KAL0483558.1"/>
    </source>
</evidence>
<dbReference type="GO" id="GO:0016567">
    <property type="term" value="P:protein ubiquitination"/>
    <property type="evidence" value="ECO:0007669"/>
    <property type="project" value="TreeGrafter"/>
</dbReference>
<evidence type="ECO:0000256" key="5">
    <source>
        <dbReference type="SAM" id="MobiDB-lite"/>
    </source>
</evidence>